<proteinExistence type="predicted"/>
<accession>A0A8H7EAV6</accession>
<dbReference type="GeneID" id="62208480"/>
<reference evidence="1" key="2">
    <citation type="submission" date="2020-08" db="EMBL/GenBank/DDBJ databases">
        <title>Draft Genome Sequence of Cumin Blight Pathogen Alternaria burnsii.</title>
        <authorList>
            <person name="Feng Z."/>
        </authorList>
    </citation>
    <scope>NUCLEOTIDE SEQUENCE</scope>
    <source>
        <strain evidence="1">CBS107.38</strain>
    </source>
</reference>
<name>A0A8H7EAV6_9PLEO</name>
<evidence type="ECO:0000313" key="2">
    <source>
        <dbReference type="Proteomes" id="UP000596902"/>
    </source>
</evidence>
<feature type="non-terminal residue" evidence="1">
    <location>
        <position position="1"/>
    </location>
</feature>
<gene>
    <name evidence="1" type="ORF">GT037_010255</name>
</gene>
<keyword evidence="2" id="KW-1185">Reference proteome</keyword>
<dbReference type="AlphaFoldDB" id="A0A8H7EAV6"/>
<dbReference type="RefSeq" id="XP_038782098.1">
    <property type="nucleotide sequence ID" value="XM_038935302.1"/>
</dbReference>
<reference evidence="1" key="1">
    <citation type="submission" date="2020-01" db="EMBL/GenBank/DDBJ databases">
        <authorList>
            <person name="Feng Z.H.Z."/>
        </authorList>
    </citation>
    <scope>NUCLEOTIDE SEQUENCE</scope>
    <source>
        <strain evidence="1">CBS107.38</strain>
    </source>
</reference>
<protein>
    <submittedName>
        <fullName evidence="1">Uncharacterized protein</fullName>
    </submittedName>
</protein>
<organism evidence="1 2">
    <name type="scientific">Alternaria burnsii</name>
    <dbReference type="NCBI Taxonomy" id="1187904"/>
    <lineage>
        <taxon>Eukaryota</taxon>
        <taxon>Fungi</taxon>
        <taxon>Dikarya</taxon>
        <taxon>Ascomycota</taxon>
        <taxon>Pezizomycotina</taxon>
        <taxon>Dothideomycetes</taxon>
        <taxon>Pleosporomycetidae</taxon>
        <taxon>Pleosporales</taxon>
        <taxon>Pleosporineae</taxon>
        <taxon>Pleosporaceae</taxon>
        <taxon>Alternaria</taxon>
        <taxon>Alternaria sect. Alternaria</taxon>
    </lineage>
</organism>
<dbReference type="Proteomes" id="UP000596902">
    <property type="component" value="Unassembled WGS sequence"/>
</dbReference>
<sequence length="112" mass="12204">GHAASAARAIERRNGSKSWCYGLESGSVLAAHTRSRSSVAMAELVSLGARETIRWRDDATITLFAQGKWLAISDAGFPESTRQTRPPAKAMDLVVPLRNTQDLHCPDANLER</sequence>
<evidence type="ECO:0000313" key="1">
    <source>
        <dbReference type="EMBL" id="KAF7671733.1"/>
    </source>
</evidence>
<dbReference type="EMBL" id="JAAABM010000020">
    <property type="protein sequence ID" value="KAF7671733.1"/>
    <property type="molecule type" value="Genomic_DNA"/>
</dbReference>
<comment type="caution">
    <text evidence="1">The sequence shown here is derived from an EMBL/GenBank/DDBJ whole genome shotgun (WGS) entry which is preliminary data.</text>
</comment>